<protein>
    <submittedName>
        <fullName evidence="1">Uncharacterized protein</fullName>
    </submittedName>
</protein>
<accession>A0A9E7N2F5</accession>
<proteinExistence type="predicted"/>
<keyword evidence="2" id="KW-1185">Reference proteome</keyword>
<gene>
    <name evidence="1" type="ORF">MARCHEWKA_01330</name>
</gene>
<dbReference type="Proteomes" id="UP001056634">
    <property type="component" value="Segment"/>
</dbReference>
<organism evidence="1 2">
    <name type="scientific">Brevundimonas phage vB_BpoS-Marchewka</name>
    <dbReference type="NCBI Taxonomy" id="2948604"/>
    <lineage>
        <taxon>Viruses</taxon>
        <taxon>Duplodnaviria</taxon>
        <taxon>Heunggongvirae</taxon>
        <taxon>Uroviricota</taxon>
        <taxon>Caudoviricetes</taxon>
        <taxon>Jeanschmidtviridae</taxon>
        <taxon>Marchewkavirus</taxon>
        <taxon>Marchewkavirus marchewka</taxon>
    </lineage>
</organism>
<reference evidence="1" key="1">
    <citation type="submission" date="2022-04" db="EMBL/GenBank/DDBJ databases">
        <authorList>
            <person name="Friedrich I."/>
            <person name="Schneider D."/>
            <person name="Poehlein A."/>
            <person name="Hertel R."/>
            <person name="Daniel R."/>
        </authorList>
    </citation>
    <scope>NUCLEOTIDE SEQUENCE</scope>
</reference>
<name>A0A9E7N2F5_9CAUD</name>
<dbReference type="EMBL" id="ON529851">
    <property type="protein sequence ID" value="UTC28646.1"/>
    <property type="molecule type" value="Genomic_DNA"/>
</dbReference>
<evidence type="ECO:0000313" key="2">
    <source>
        <dbReference type="Proteomes" id="UP001056634"/>
    </source>
</evidence>
<sequence>MTTLAKLTAETTVPEYSPLTAKQIAALTVMQYPHTEPAALVAEARAVVDALEEANAEARAAYEAESWSILTPCDSFTRGYIAAAASNGAEYPTGHPNADHDRDNTICPEEIHPDGLREMVADCERFQRENAATLEAAYASGEVRAVNCSVQEQAGYDFYMTRTRSGVGYWEDGDWPEAEGEALTEAAQKYPEEVYLYTGDDGAIHLG</sequence>
<evidence type="ECO:0000313" key="1">
    <source>
        <dbReference type="EMBL" id="UTC28646.1"/>
    </source>
</evidence>